<dbReference type="AlphaFoldDB" id="A0A2H0XA41"/>
<evidence type="ECO:0000256" key="1">
    <source>
        <dbReference type="SAM" id="Phobius"/>
    </source>
</evidence>
<name>A0A2H0XA41_UNCKA</name>
<keyword evidence="1" id="KW-0812">Transmembrane</keyword>
<feature type="transmembrane region" description="Helical" evidence="1">
    <location>
        <begin position="54"/>
        <end position="72"/>
    </location>
</feature>
<dbReference type="PANTHER" id="PTHR36851:SF1">
    <property type="entry name" value="GLYCO_TRANS_2-LIKE DOMAIN-CONTAINING PROTEIN"/>
    <property type="match status" value="1"/>
</dbReference>
<dbReference type="EMBL" id="PEYV01000023">
    <property type="protein sequence ID" value="PIS21731.1"/>
    <property type="molecule type" value="Genomic_DNA"/>
</dbReference>
<feature type="transmembrane region" description="Helical" evidence="1">
    <location>
        <begin position="383"/>
        <end position="403"/>
    </location>
</feature>
<dbReference type="SUPFAM" id="SSF53448">
    <property type="entry name" value="Nucleotide-diphospho-sugar transferases"/>
    <property type="match status" value="1"/>
</dbReference>
<reference evidence="3" key="1">
    <citation type="submission" date="2017-09" db="EMBL/GenBank/DDBJ databases">
        <title>Depth-based differentiation of microbial function through sediment-hosted aquifers and enrichment of novel symbionts in the deep terrestrial subsurface.</title>
        <authorList>
            <person name="Probst A.J."/>
            <person name="Ladd B."/>
            <person name="Jarett J.K."/>
            <person name="Geller-Mcgrath D.E."/>
            <person name="Sieber C.M.K."/>
            <person name="Emerson J.B."/>
            <person name="Anantharaman K."/>
            <person name="Thomas B.C."/>
            <person name="Malmstrom R."/>
            <person name="Stieglmeier M."/>
            <person name="Klingl A."/>
            <person name="Woyke T."/>
            <person name="Ryan C.M."/>
            <person name="Banfield J.F."/>
        </authorList>
    </citation>
    <scope>NUCLEOTIDE SEQUENCE [LARGE SCALE GENOMIC DNA]</scope>
</reference>
<feature type="transmembrane region" description="Helical" evidence="1">
    <location>
        <begin position="423"/>
        <end position="441"/>
    </location>
</feature>
<keyword evidence="1" id="KW-1133">Transmembrane helix</keyword>
<dbReference type="Gene3D" id="3.90.550.10">
    <property type="entry name" value="Spore Coat Polysaccharide Biosynthesis Protein SpsA, Chain A"/>
    <property type="match status" value="1"/>
</dbReference>
<comment type="caution">
    <text evidence="2">The sequence shown here is derived from an EMBL/GenBank/DDBJ whole genome shotgun (WGS) entry which is preliminary data.</text>
</comment>
<evidence type="ECO:0000313" key="2">
    <source>
        <dbReference type="EMBL" id="PIS21731.1"/>
    </source>
</evidence>
<dbReference type="Proteomes" id="UP000231098">
    <property type="component" value="Unassembled WGS sequence"/>
</dbReference>
<organism evidence="2 3">
    <name type="scientific">candidate division WWE3 bacterium CG08_land_8_20_14_0_20_41_15</name>
    <dbReference type="NCBI Taxonomy" id="1975086"/>
    <lineage>
        <taxon>Bacteria</taxon>
        <taxon>Katanobacteria</taxon>
    </lineage>
</organism>
<dbReference type="InterPro" id="IPR029044">
    <property type="entry name" value="Nucleotide-diphossugar_trans"/>
</dbReference>
<feature type="transmembrane region" description="Helical" evidence="1">
    <location>
        <begin position="20"/>
        <end position="48"/>
    </location>
</feature>
<gene>
    <name evidence="2" type="ORF">COT51_01265</name>
</gene>
<proteinExistence type="predicted"/>
<protein>
    <submittedName>
        <fullName evidence="2">Uncharacterized protein</fullName>
    </submittedName>
</protein>
<sequence length="501" mass="57714">MFIPFFKKYRRQFQRALEILPGALAWTIILFPLWGTFFVPKIVAYFVLAFDVYWLYRSFSTGVLGTVGFLKIKELAKVNWMDKYSEESGDLKKWGKPLHAVVIVCYKEPAYMIRRCVESLDKQSIDKSQLAVVIAMEARATDAKERAEEVLKDYAGRFGDIFATYHPADLVGEVVGKAANEFWATRIVKEKFVDSGRFSLSDLTITSCDVDSVFDKNYFAALNYKFLTNESRFLRIWQSPIFQFNNLWRVPGFVRIISIVGNMNQLATLQDTAGLVFNYSTYSLSLRLLDEVGYWDRDVIPEDWHLFLKSFFAKKGLVEVEPIFLPTYQDAAESTTYVRTMVNRYEQCKRTAWGAVDIPYAIINFFKHKEIPLRIRIPRVYKLVESHIIWSTGAFILAFGASIPPLLNPVFAQTVLGQTLPKLSSFILTLCLTNLLVIIFLNHRLQPKNPEDTSKVKQLLRLLEWPFLPIASFLVSSVPGLDAQTRLMLGKYMEYRVTEKV</sequence>
<accession>A0A2H0XA41</accession>
<dbReference type="PANTHER" id="PTHR36851">
    <property type="entry name" value="UNNAMED PRODUCT"/>
    <property type="match status" value="1"/>
</dbReference>
<keyword evidence="1" id="KW-0472">Membrane</keyword>
<evidence type="ECO:0000313" key="3">
    <source>
        <dbReference type="Proteomes" id="UP000231098"/>
    </source>
</evidence>